<dbReference type="Proteomes" id="UP001596378">
    <property type="component" value="Unassembled WGS sequence"/>
</dbReference>
<dbReference type="EMBL" id="JBHTAI010000019">
    <property type="protein sequence ID" value="MFC7151985.1"/>
    <property type="molecule type" value="Genomic_DNA"/>
</dbReference>
<protein>
    <submittedName>
        <fullName evidence="1">Uncharacterized protein</fullName>
    </submittedName>
</protein>
<name>A0ABW2FFK4_9BACL</name>
<reference evidence="2" key="1">
    <citation type="journal article" date="2019" name="Int. J. Syst. Evol. Microbiol.">
        <title>The Global Catalogue of Microorganisms (GCM) 10K type strain sequencing project: providing services to taxonomists for standard genome sequencing and annotation.</title>
        <authorList>
            <consortium name="The Broad Institute Genomics Platform"/>
            <consortium name="The Broad Institute Genome Sequencing Center for Infectious Disease"/>
            <person name="Wu L."/>
            <person name="Ma J."/>
        </authorList>
    </citation>
    <scope>NUCLEOTIDE SEQUENCE [LARGE SCALE GENOMIC DNA]</scope>
    <source>
        <strain evidence="2">KCTC 12907</strain>
    </source>
</reference>
<gene>
    <name evidence="1" type="ORF">ACFQMJ_25895</name>
</gene>
<evidence type="ECO:0000313" key="2">
    <source>
        <dbReference type="Proteomes" id="UP001596378"/>
    </source>
</evidence>
<evidence type="ECO:0000313" key="1">
    <source>
        <dbReference type="EMBL" id="MFC7151985.1"/>
    </source>
</evidence>
<organism evidence="1 2">
    <name type="scientific">Cohnella cellulosilytica</name>
    <dbReference type="NCBI Taxonomy" id="986710"/>
    <lineage>
        <taxon>Bacteria</taxon>
        <taxon>Bacillati</taxon>
        <taxon>Bacillota</taxon>
        <taxon>Bacilli</taxon>
        <taxon>Bacillales</taxon>
        <taxon>Paenibacillaceae</taxon>
        <taxon>Cohnella</taxon>
    </lineage>
</organism>
<accession>A0ABW2FFK4</accession>
<comment type="caution">
    <text evidence="1">The sequence shown here is derived from an EMBL/GenBank/DDBJ whole genome shotgun (WGS) entry which is preliminary data.</text>
</comment>
<keyword evidence="2" id="KW-1185">Reference proteome</keyword>
<proteinExistence type="predicted"/>
<sequence length="79" mass="9186">MAISKERFNKLLERLSDKDLELVSELMERLLQASPTQRVIPLDDEPTTQDDVNAINDAHEAYLKNELINLKDVEHELRN</sequence>
<dbReference type="RefSeq" id="WP_378046469.1">
    <property type="nucleotide sequence ID" value="NZ_JBHMDN010000011.1"/>
</dbReference>